<dbReference type="KEGG" id="tpol:Mal48_06510"/>
<dbReference type="Gene3D" id="3.90.1150.10">
    <property type="entry name" value="Aspartate Aminotransferase, domain 1"/>
    <property type="match status" value="1"/>
</dbReference>
<name>A0A517QIF5_9PLAN</name>
<dbReference type="EMBL" id="CP036267">
    <property type="protein sequence ID" value="QDT31418.1"/>
    <property type="molecule type" value="Genomic_DNA"/>
</dbReference>
<dbReference type="InterPro" id="IPR015424">
    <property type="entry name" value="PyrdxlP-dep_Trfase"/>
</dbReference>
<accession>A0A517QIF5</accession>
<sequence>MDTIYLNHAGTSWPKPSVVTEAVAAAMETSPRHWPSLFERAHHSVCRYFGISNPAQLLLTPGCTSAISVAISDFNWEPNDKVLTSSWEHHALSRPLQKLQGDGIELVVVPPDSSSPFDLTFFESSLAAGGVKLVAITAACNVTGQILPMRQIIELAHKYNAFVLVDAAQVVGWLPLNFSELGADLIAFGGHKGLQSPWGIGGLYIADHVPMKCVTASCGLSLGDDEPLLSPRPGYCDVGSVDQFSLAGLEVAIDWLEEKARADRLAIGRECVQRFRDLLSAFANVTLFGADDLSQQLPTVAFSVAGISSATVSNLLKARGIVAASGFQCAPQAHETLGTEESGVVRLSFGIGQPEKEIAVALERTSDVIRSLTES</sequence>
<evidence type="ECO:0000313" key="3">
    <source>
        <dbReference type="EMBL" id="QDT31418.1"/>
    </source>
</evidence>
<dbReference type="PANTHER" id="PTHR43586:SF4">
    <property type="entry name" value="ISOPENICILLIN N EPIMERASE"/>
    <property type="match status" value="1"/>
</dbReference>
<reference evidence="3 4" key="1">
    <citation type="submission" date="2019-02" db="EMBL/GenBank/DDBJ databases">
        <title>Deep-cultivation of Planctomycetes and their phenomic and genomic characterization uncovers novel biology.</title>
        <authorList>
            <person name="Wiegand S."/>
            <person name="Jogler M."/>
            <person name="Boedeker C."/>
            <person name="Pinto D."/>
            <person name="Vollmers J."/>
            <person name="Rivas-Marin E."/>
            <person name="Kohn T."/>
            <person name="Peeters S.H."/>
            <person name="Heuer A."/>
            <person name="Rast P."/>
            <person name="Oberbeckmann S."/>
            <person name="Bunk B."/>
            <person name="Jeske O."/>
            <person name="Meyerdierks A."/>
            <person name="Storesund J.E."/>
            <person name="Kallscheuer N."/>
            <person name="Luecker S."/>
            <person name="Lage O.M."/>
            <person name="Pohl T."/>
            <person name="Merkel B.J."/>
            <person name="Hornburger P."/>
            <person name="Mueller R.-W."/>
            <person name="Bruemmer F."/>
            <person name="Labrenz M."/>
            <person name="Spormann A.M."/>
            <person name="Op den Camp H."/>
            <person name="Overmann J."/>
            <person name="Amann R."/>
            <person name="Jetten M.S.M."/>
            <person name="Mascher T."/>
            <person name="Medema M.H."/>
            <person name="Devos D.P."/>
            <person name="Kaster A.-K."/>
            <person name="Ovreas L."/>
            <person name="Rohde M."/>
            <person name="Galperin M.Y."/>
            <person name="Jogler C."/>
        </authorList>
    </citation>
    <scope>NUCLEOTIDE SEQUENCE [LARGE SCALE GENOMIC DNA]</scope>
    <source>
        <strain evidence="3 4">Mal48</strain>
    </source>
</reference>
<dbReference type="GO" id="GO:0031071">
    <property type="term" value="F:cysteine desulfurase activity"/>
    <property type="evidence" value="ECO:0007669"/>
    <property type="project" value="UniProtKB-EC"/>
</dbReference>
<dbReference type="EC" id="2.8.1.7" evidence="3"/>
<evidence type="ECO:0000256" key="1">
    <source>
        <dbReference type="ARBA" id="ARBA00022898"/>
    </source>
</evidence>
<organism evidence="3 4">
    <name type="scientific">Thalassoglobus polymorphus</name>
    <dbReference type="NCBI Taxonomy" id="2527994"/>
    <lineage>
        <taxon>Bacteria</taxon>
        <taxon>Pseudomonadati</taxon>
        <taxon>Planctomycetota</taxon>
        <taxon>Planctomycetia</taxon>
        <taxon>Planctomycetales</taxon>
        <taxon>Planctomycetaceae</taxon>
        <taxon>Thalassoglobus</taxon>
    </lineage>
</organism>
<keyword evidence="3" id="KW-0808">Transferase</keyword>
<keyword evidence="4" id="KW-1185">Reference proteome</keyword>
<dbReference type="PANTHER" id="PTHR43586">
    <property type="entry name" value="CYSTEINE DESULFURASE"/>
    <property type="match status" value="1"/>
</dbReference>
<evidence type="ECO:0000313" key="4">
    <source>
        <dbReference type="Proteomes" id="UP000315724"/>
    </source>
</evidence>
<dbReference type="RefSeq" id="WP_197441995.1">
    <property type="nucleotide sequence ID" value="NZ_CP036267.1"/>
</dbReference>
<dbReference type="Gene3D" id="3.40.640.10">
    <property type="entry name" value="Type I PLP-dependent aspartate aminotransferase-like (Major domain)"/>
    <property type="match status" value="1"/>
</dbReference>
<dbReference type="Pfam" id="PF00266">
    <property type="entry name" value="Aminotran_5"/>
    <property type="match status" value="1"/>
</dbReference>
<dbReference type="InterPro" id="IPR015421">
    <property type="entry name" value="PyrdxlP-dep_Trfase_major"/>
</dbReference>
<keyword evidence="1" id="KW-0663">Pyridoxal phosphate</keyword>
<dbReference type="Proteomes" id="UP000315724">
    <property type="component" value="Chromosome"/>
</dbReference>
<dbReference type="InterPro" id="IPR000192">
    <property type="entry name" value="Aminotrans_V_dom"/>
</dbReference>
<dbReference type="AlphaFoldDB" id="A0A517QIF5"/>
<feature type="domain" description="Aminotransferase class V" evidence="2">
    <location>
        <begin position="32"/>
        <end position="358"/>
    </location>
</feature>
<dbReference type="InterPro" id="IPR015422">
    <property type="entry name" value="PyrdxlP-dep_Trfase_small"/>
</dbReference>
<dbReference type="SUPFAM" id="SSF53383">
    <property type="entry name" value="PLP-dependent transferases"/>
    <property type="match status" value="1"/>
</dbReference>
<gene>
    <name evidence="3" type="primary">csd_1</name>
    <name evidence="3" type="ORF">Mal48_06510</name>
</gene>
<proteinExistence type="predicted"/>
<evidence type="ECO:0000259" key="2">
    <source>
        <dbReference type="Pfam" id="PF00266"/>
    </source>
</evidence>
<protein>
    <submittedName>
        <fullName evidence="3">Putative cysteine desulfurase</fullName>
        <ecNumber evidence="3">2.8.1.7</ecNumber>
    </submittedName>
</protein>